<dbReference type="Gene3D" id="2.70.50.70">
    <property type="match status" value="1"/>
</dbReference>
<dbReference type="EMBL" id="BAABJI010000002">
    <property type="protein sequence ID" value="GAA4916286.1"/>
    <property type="molecule type" value="Genomic_DNA"/>
</dbReference>
<evidence type="ECO:0008006" key="3">
    <source>
        <dbReference type="Google" id="ProtNLM"/>
    </source>
</evidence>
<keyword evidence="2" id="KW-1185">Reference proteome</keyword>
<dbReference type="RefSeq" id="WP_345331034.1">
    <property type="nucleotide sequence ID" value="NZ_BAABJI010000002.1"/>
</dbReference>
<protein>
    <recommendedName>
        <fullName evidence="3">DUF5018 domain-containing protein</fullName>
    </recommendedName>
</protein>
<proteinExistence type="predicted"/>
<comment type="caution">
    <text evidence="1">The sequence shown here is derived from an EMBL/GenBank/DDBJ whole genome shotgun (WGS) entry which is preliminary data.</text>
</comment>
<name>A0ABP9FT54_9SPHI</name>
<dbReference type="Proteomes" id="UP001501436">
    <property type="component" value="Unassembled WGS sequence"/>
</dbReference>
<evidence type="ECO:0000313" key="2">
    <source>
        <dbReference type="Proteomes" id="UP001501436"/>
    </source>
</evidence>
<dbReference type="Gene3D" id="2.60.40.2340">
    <property type="match status" value="1"/>
</dbReference>
<gene>
    <name evidence="1" type="ORF">GCM10023313_19810</name>
</gene>
<reference evidence="2" key="1">
    <citation type="journal article" date="2019" name="Int. J. Syst. Evol. Microbiol.">
        <title>The Global Catalogue of Microorganisms (GCM) 10K type strain sequencing project: providing services to taxonomists for standard genome sequencing and annotation.</title>
        <authorList>
            <consortium name="The Broad Institute Genomics Platform"/>
            <consortium name="The Broad Institute Genome Sequencing Center for Infectious Disease"/>
            <person name="Wu L."/>
            <person name="Ma J."/>
        </authorList>
    </citation>
    <scope>NUCLEOTIDE SEQUENCE [LARGE SCALE GENOMIC DNA]</scope>
    <source>
        <strain evidence="2">JCM 18283</strain>
    </source>
</reference>
<dbReference type="PROSITE" id="PS51257">
    <property type="entry name" value="PROKAR_LIPOPROTEIN"/>
    <property type="match status" value="1"/>
</dbReference>
<evidence type="ECO:0000313" key="1">
    <source>
        <dbReference type="EMBL" id="GAA4916286.1"/>
    </source>
</evidence>
<sequence length="313" mass="33915">MIGIKRITVIRKFYPFILIIAVLAGLSSCKKEYPALPYNDIEQFTIKDAAGNDIKASIDGSSIIVYYPPFQTVPDKVKPIIVVSEGATITPESGSEVEYKDGVTFEVRAADGSTKTYTLKALVNQPAPTIEVGDTQLDYGLSITGEYLLPDTNQTKIFLINSQNKETQVPASTFTEFSASRISAPIPAGIDTGRYQVRVISGTHNIVKGSILIGPPTLSFDLAQETVKRGGEINITNSNGALKYYRSGIAAKVRLLYSRRDFVEADIISTSDTEIKVKVPADFPANIITLVVINVEGNDNVISPLMGTITVTD</sequence>
<accession>A0ABP9FT54</accession>
<organism evidence="1 2">
    <name type="scientific">Mucilaginibacter defluvii</name>
    <dbReference type="NCBI Taxonomy" id="1196019"/>
    <lineage>
        <taxon>Bacteria</taxon>
        <taxon>Pseudomonadati</taxon>
        <taxon>Bacteroidota</taxon>
        <taxon>Sphingobacteriia</taxon>
        <taxon>Sphingobacteriales</taxon>
        <taxon>Sphingobacteriaceae</taxon>
        <taxon>Mucilaginibacter</taxon>
    </lineage>
</organism>